<evidence type="ECO:0000259" key="2">
    <source>
        <dbReference type="Pfam" id="PF01593"/>
    </source>
</evidence>
<evidence type="ECO:0000256" key="1">
    <source>
        <dbReference type="SAM" id="MobiDB-lite"/>
    </source>
</evidence>
<dbReference type="PANTHER" id="PTHR42923:SF17">
    <property type="entry name" value="AMINE OXIDASE DOMAIN-CONTAINING PROTEIN"/>
    <property type="match status" value="1"/>
</dbReference>
<organism evidence="3 4">
    <name type="scientific">Marasmiellus scandens</name>
    <dbReference type="NCBI Taxonomy" id="2682957"/>
    <lineage>
        <taxon>Eukaryota</taxon>
        <taxon>Fungi</taxon>
        <taxon>Dikarya</taxon>
        <taxon>Basidiomycota</taxon>
        <taxon>Agaricomycotina</taxon>
        <taxon>Agaricomycetes</taxon>
        <taxon>Agaricomycetidae</taxon>
        <taxon>Agaricales</taxon>
        <taxon>Marasmiineae</taxon>
        <taxon>Omphalotaceae</taxon>
        <taxon>Marasmiellus</taxon>
    </lineage>
</organism>
<dbReference type="Gene3D" id="1.10.3110.10">
    <property type="entry name" value="protoporphyrinogen ix oxidase, domain 3"/>
    <property type="match status" value="1"/>
</dbReference>
<dbReference type="InterPro" id="IPR050464">
    <property type="entry name" value="Zeta_carotene_desat/Oxidored"/>
</dbReference>
<evidence type="ECO:0000313" key="4">
    <source>
        <dbReference type="Proteomes" id="UP001498398"/>
    </source>
</evidence>
<evidence type="ECO:0000313" key="3">
    <source>
        <dbReference type="EMBL" id="KAK7443219.1"/>
    </source>
</evidence>
<feature type="compositionally biased region" description="Low complexity" evidence="1">
    <location>
        <begin position="305"/>
        <end position="324"/>
    </location>
</feature>
<proteinExistence type="predicted"/>
<feature type="domain" description="Amine oxidase" evidence="2">
    <location>
        <begin position="10"/>
        <end position="288"/>
    </location>
</feature>
<dbReference type="PANTHER" id="PTHR42923">
    <property type="entry name" value="PROTOPORPHYRINOGEN OXIDASE"/>
    <property type="match status" value="1"/>
</dbReference>
<dbReference type="Gene3D" id="3.90.660.20">
    <property type="entry name" value="Protoporphyrinogen oxidase, mitochondrial, domain 2"/>
    <property type="match status" value="1"/>
</dbReference>
<sequence length="609" mass="68257">MKVAIVGSGVSGLAATWLLNEYSDHEPHLYEADDRPGGHANTVTFYPNKSSQKSVDVDTGFIVFNPSTYPNFLRFLRMHPNVPIAPTDMTFSVSRDGGAFEWKGDTIFTVFCQVRRVLDPSMWRMLYDILRFNASARRLVIRWKTQKSDRERREEEDIVIGDYLKREGYSQEFIDNYLIPMTAAIWSTPPTKTALSFPFRTLVQFMHNHHLLQLTGKPSWLTLPGGSKQYVNEILNKLPKNQIHLSTPVHSVTTLKNDDPAKTKVVLKTASGISEIYDHVIMACHSDETLRILKAGGLEQDTGISESMSPKSSSPSRSPSPAASTFDSDSGIDVGKTGRLGSNSGGSEDGGITAEEERILSIFKWNQNECVLHNDPRLMPKRKMAWGCWNYLGVSPANGSEVDRVCLTYGMNDLQHISEKQFGPVLVTLNAPPELQPEEETVKGRWKYDHPVLDKEAVRAQSLMPRIQGIRSISYAGAYLNYGFHEDGFTAGLLAATRYAPKLMESGSVKMPFEIEFSEGNRLWEAALKSKNRNKNKHKLKGIIAKVKRDRGRGVLKTLDEQIVLSLAYFFDIFETSGTRIVVGYVLGRFLACVSWVMEKLGVWGMIGC</sequence>
<dbReference type="Pfam" id="PF01593">
    <property type="entry name" value="Amino_oxidase"/>
    <property type="match status" value="1"/>
</dbReference>
<name>A0ABR1IYV2_9AGAR</name>
<dbReference type="EMBL" id="JBANRG010000055">
    <property type="protein sequence ID" value="KAK7443219.1"/>
    <property type="molecule type" value="Genomic_DNA"/>
</dbReference>
<accession>A0ABR1IYV2</accession>
<dbReference type="Proteomes" id="UP001498398">
    <property type="component" value="Unassembled WGS sequence"/>
</dbReference>
<dbReference type="InterPro" id="IPR036188">
    <property type="entry name" value="FAD/NAD-bd_sf"/>
</dbReference>
<comment type="caution">
    <text evidence="3">The sequence shown here is derived from an EMBL/GenBank/DDBJ whole genome shotgun (WGS) entry which is preliminary data.</text>
</comment>
<protein>
    <recommendedName>
        <fullName evidence="2">Amine oxidase domain-containing protein</fullName>
    </recommendedName>
</protein>
<dbReference type="SUPFAM" id="SSF51905">
    <property type="entry name" value="FAD/NAD(P)-binding domain"/>
    <property type="match status" value="1"/>
</dbReference>
<keyword evidence="4" id="KW-1185">Reference proteome</keyword>
<gene>
    <name evidence="3" type="ORF">VKT23_015816</name>
</gene>
<reference evidence="3 4" key="1">
    <citation type="submission" date="2024-01" db="EMBL/GenBank/DDBJ databases">
        <title>A draft genome for the cacao thread blight pathogen Marasmiellus scandens.</title>
        <authorList>
            <person name="Baruah I.K."/>
            <person name="Leung J."/>
            <person name="Bukari Y."/>
            <person name="Amoako-Attah I."/>
            <person name="Meinhardt L.W."/>
            <person name="Bailey B.A."/>
            <person name="Cohen S.P."/>
        </authorList>
    </citation>
    <scope>NUCLEOTIDE SEQUENCE [LARGE SCALE GENOMIC DNA]</scope>
    <source>
        <strain evidence="3 4">GH-19</strain>
    </source>
</reference>
<dbReference type="InterPro" id="IPR002937">
    <property type="entry name" value="Amino_oxidase"/>
</dbReference>
<dbReference type="Gene3D" id="3.50.50.60">
    <property type="entry name" value="FAD/NAD(P)-binding domain"/>
    <property type="match status" value="1"/>
</dbReference>
<feature type="region of interest" description="Disordered" evidence="1">
    <location>
        <begin position="301"/>
        <end position="352"/>
    </location>
</feature>